<gene>
    <name evidence="7" type="ORF">RJ641_029920</name>
</gene>
<sequence>MVLNQKKENISFWDGTLSLSEFYVGASAFAEKWRLLHHAVPPWSWIPCSRVPWPSTREVDGYLSLEKFNIFRSSEYVLHLEQDDQEEGPNEIEEASCSGKGKPFDNAVVVQRCSPEVYYSDLHIVYSASYKVPVLYFRVYSSDGQTIELNNIEKFLPVSSAKVLRESKWTFITQEEHPYLRRPWYTLHPCGTGEWMKLLLLADAALAANGFTSEQYIVSWMSVVGQVVGIQIPHQLLNG</sequence>
<accession>A0AAN8VUH8</accession>
<dbReference type="GO" id="GO:0005829">
    <property type="term" value="C:cytosol"/>
    <property type="evidence" value="ECO:0007669"/>
    <property type="project" value="TreeGrafter"/>
</dbReference>
<protein>
    <recommendedName>
        <fullName evidence="2">Ubiquitin-like-conjugating enzyme ATG10</fullName>
    </recommendedName>
    <alternativeName>
        <fullName evidence="6">Autophagy-related protein 10</fullName>
    </alternativeName>
</protein>
<dbReference type="Gene3D" id="3.30.1460.50">
    <property type="match status" value="1"/>
</dbReference>
<evidence type="ECO:0000256" key="3">
    <source>
        <dbReference type="ARBA" id="ARBA00022679"/>
    </source>
</evidence>
<dbReference type="Proteomes" id="UP001370490">
    <property type="component" value="Unassembled WGS sequence"/>
</dbReference>
<dbReference type="GO" id="GO:0000045">
    <property type="term" value="P:autophagosome assembly"/>
    <property type="evidence" value="ECO:0007669"/>
    <property type="project" value="TreeGrafter"/>
</dbReference>
<keyword evidence="3" id="KW-0808">Transferase</keyword>
<evidence type="ECO:0000256" key="5">
    <source>
        <dbReference type="ARBA" id="ARBA00023006"/>
    </source>
</evidence>
<evidence type="ECO:0000256" key="2">
    <source>
        <dbReference type="ARBA" id="ARBA00021099"/>
    </source>
</evidence>
<dbReference type="GO" id="GO:0000422">
    <property type="term" value="P:autophagy of mitochondrion"/>
    <property type="evidence" value="ECO:0007669"/>
    <property type="project" value="TreeGrafter"/>
</dbReference>
<name>A0AAN8VUH8_9MAGN</name>
<reference evidence="7 8" key="1">
    <citation type="submission" date="2023-12" db="EMBL/GenBank/DDBJ databases">
        <title>A high-quality genome assembly for Dillenia turbinata (Dilleniales).</title>
        <authorList>
            <person name="Chanderbali A."/>
        </authorList>
    </citation>
    <scope>NUCLEOTIDE SEQUENCE [LARGE SCALE GENOMIC DNA]</scope>
    <source>
        <strain evidence="7">LSX21</strain>
        <tissue evidence="7">Leaf</tissue>
    </source>
</reference>
<keyword evidence="4" id="KW-0833">Ubl conjugation pathway</keyword>
<organism evidence="7 8">
    <name type="scientific">Dillenia turbinata</name>
    <dbReference type="NCBI Taxonomy" id="194707"/>
    <lineage>
        <taxon>Eukaryota</taxon>
        <taxon>Viridiplantae</taxon>
        <taxon>Streptophyta</taxon>
        <taxon>Embryophyta</taxon>
        <taxon>Tracheophyta</taxon>
        <taxon>Spermatophyta</taxon>
        <taxon>Magnoliopsida</taxon>
        <taxon>eudicotyledons</taxon>
        <taxon>Gunneridae</taxon>
        <taxon>Pentapetalae</taxon>
        <taxon>Dilleniales</taxon>
        <taxon>Dilleniaceae</taxon>
        <taxon>Dillenia</taxon>
    </lineage>
</organism>
<dbReference type="EMBL" id="JBAMMX010000005">
    <property type="protein sequence ID" value="KAK6940389.1"/>
    <property type="molecule type" value="Genomic_DNA"/>
</dbReference>
<dbReference type="GO" id="GO:0032446">
    <property type="term" value="P:protein modification by small protein conjugation"/>
    <property type="evidence" value="ECO:0007669"/>
    <property type="project" value="TreeGrafter"/>
</dbReference>
<comment type="similarity">
    <text evidence="1">Belongs to the ATG10 family.</text>
</comment>
<dbReference type="Pfam" id="PF03987">
    <property type="entry name" value="Autophagy_act_C"/>
    <property type="match status" value="1"/>
</dbReference>
<dbReference type="InterPro" id="IPR007135">
    <property type="entry name" value="Atg3/Atg10"/>
</dbReference>
<evidence type="ECO:0000313" key="8">
    <source>
        <dbReference type="Proteomes" id="UP001370490"/>
    </source>
</evidence>
<evidence type="ECO:0000313" key="7">
    <source>
        <dbReference type="EMBL" id="KAK6940389.1"/>
    </source>
</evidence>
<dbReference type="PANTHER" id="PTHR14957:SF1">
    <property type="entry name" value="UBIQUITIN-LIKE-CONJUGATING ENZYME ATG10"/>
    <property type="match status" value="1"/>
</dbReference>
<keyword evidence="5" id="KW-0072">Autophagy</keyword>
<keyword evidence="8" id="KW-1185">Reference proteome</keyword>
<comment type="caution">
    <text evidence="7">The sequence shown here is derived from an EMBL/GenBank/DDBJ whole genome shotgun (WGS) entry which is preliminary data.</text>
</comment>
<evidence type="ECO:0000256" key="6">
    <source>
        <dbReference type="ARBA" id="ARBA00029833"/>
    </source>
</evidence>
<dbReference type="GO" id="GO:0061651">
    <property type="term" value="F:Atg12 conjugating enzyme activity"/>
    <property type="evidence" value="ECO:0007669"/>
    <property type="project" value="TreeGrafter"/>
</dbReference>
<dbReference type="AlphaFoldDB" id="A0AAN8VUH8"/>
<dbReference type="PANTHER" id="PTHR14957">
    <property type="entry name" value="UBIQUITIN-LIKE-CONJUGATING ENZYME ATG10"/>
    <property type="match status" value="1"/>
</dbReference>
<evidence type="ECO:0000256" key="4">
    <source>
        <dbReference type="ARBA" id="ARBA00022786"/>
    </source>
</evidence>
<evidence type="ECO:0000256" key="1">
    <source>
        <dbReference type="ARBA" id="ARBA00005696"/>
    </source>
</evidence>
<proteinExistence type="inferred from homology"/>